<dbReference type="Proteomes" id="UP000663881">
    <property type="component" value="Unassembled WGS sequence"/>
</dbReference>
<protein>
    <submittedName>
        <fullName evidence="1">Uncharacterized protein</fullName>
    </submittedName>
</protein>
<evidence type="ECO:0000313" key="2">
    <source>
        <dbReference type="Proteomes" id="UP000663881"/>
    </source>
</evidence>
<gene>
    <name evidence="1" type="ORF">OKA104_LOCUS54411</name>
</gene>
<feature type="non-terminal residue" evidence="1">
    <location>
        <position position="85"/>
    </location>
</feature>
<proteinExistence type="predicted"/>
<comment type="caution">
    <text evidence="1">The sequence shown here is derived from an EMBL/GenBank/DDBJ whole genome shotgun (WGS) entry which is preliminary data.</text>
</comment>
<dbReference type="EMBL" id="CAJOAY010036219">
    <property type="protein sequence ID" value="CAF4455858.1"/>
    <property type="molecule type" value="Genomic_DNA"/>
</dbReference>
<accession>A0A820SQW3</accession>
<evidence type="ECO:0000313" key="1">
    <source>
        <dbReference type="EMBL" id="CAF4455858.1"/>
    </source>
</evidence>
<dbReference type="AlphaFoldDB" id="A0A820SQW3"/>
<name>A0A820SQW3_9BILA</name>
<reference evidence="1" key="1">
    <citation type="submission" date="2021-02" db="EMBL/GenBank/DDBJ databases">
        <authorList>
            <person name="Nowell W R."/>
        </authorList>
    </citation>
    <scope>NUCLEOTIDE SEQUENCE</scope>
</reference>
<sequence length="85" mass="10192">MVNNMKLEDISNELFLCIWDQLSMADAIYSFSNLNTRIDRMLLKFCGLYNKLDLRYCSLSIFRYFSHQIIMKDEWRLNLTVLKIG</sequence>
<organism evidence="1 2">
    <name type="scientific">Adineta steineri</name>
    <dbReference type="NCBI Taxonomy" id="433720"/>
    <lineage>
        <taxon>Eukaryota</taxon>
        <taxon>Metazoa</taxon>
        <taxon>Spiralia</taxon>
        <taxon>Gnathifera</taxon>
        <taxon>Rotifera</taxon>
        <taxon>Eurotatoria</taxon>
        <taxon>Bdelloidea</taxon>
        <taxon>Adinetida</taxon>
        <taxon>Adinetidae</taxon>
        <taxon>Adineta</taxon>
    </lineage>
</organism>